<dbReference type="GO" id="GO:0007423">
    <property type="term" value="P:sensory organ development"/>
    <property type="evidence" value="ECO:0007669"/>
    <property type="project" value="TreeGrafter"/>
</dbReference>
<dbReference type="AlphaFoldDB" id="A0A183LES5"/>
<dbReference type="InterPro" id="IPR036638">
    <property type="entry name" value="HLH_DNA-bd_sf"/>
</dbReference>
<name>A0A183LES5_9TREM</name>
<accession>A0A183LES5</accession>
<keyword evidence="3" id="KW-0524">Neurogenesis</keyword>
<dbReference type="PANTHER" id="PTHR19290">
    <property type="entry name" value="BASIC HELIX-LOOP-HELIX PROTEIN NEUROGENIN-RELATED"/>
    <property type="match status" value="1"/>
</dbReference>
<gene>
    <name evidence="9" type="ORF">SMRZ_LOCUS2300</name>
</gene>
<evidence type="ECO:0000313" key="9">
    <source>
        <dbReference type="EMBL" id="VDO54492.1"/>
    </source>
</evidence>
<evidence type="ECO:0000313" key="10">
    <source>
        <dbReference type="Proteomes" id="UP000277204"/>
    </source>
</evidence>
<keyword evidence="7" id="KW-0539">Nucleus</keyword>
<dbReference type="EMBL" id="UZAI01000575">
    <property type="protein sequence ID" value="VDO54492.1"/>
    <property type="molecule type" value="Genomic_DNA"/>
</dbReference>
<evidence type="ECO:0000256" key="2">
    <source>
        <dbReference type="ARBA" id="ARBA00022782"/>
    </source>
</evidence>
<dbReference type="Pfam" id="PF00010">
    <property type="entry name" value="HLH"/>
    <property type="match status" value="1"/>
</dbReference>
<reference evidence="9 10" key="1">
    <citation type="submission" date="2018-11" db="EMBL/GenBank/DDBJ databases">
        <authorList>
            <consortium name="Pathogen Informatics"/>
        </authorList>
    </citation>
    <scope>NUCLEOTIDE SEQUENCE [LARGE SCALE GENOMIC DNA]</scope>
    <source>
        <strain evidence="9 10">Zambia</strain>
    </source>
</reference>
<keyword evidence="4" id="KW-0805">Transcription regulation</keyword>
<dbReference type="SUPFAM" id="SSF47459">
    <property type="entry name" value="HLH, helix-loop-helix DNA-binding domain"/>
    <property type="match status" value="1"/>
</dbReference>
<keyword evidence="1" id="KW-0217">Developmental protein</keyword>
<dbReference type="InterPro" id="IPR022575">
    <property type="entry name" value="NeuroD_DUF"/>
</dbReference>
<dbReference type="PROSITE" id="PS50888">
    <property type="entry name" value="BHLH"/>
    <property type="match status" value="1"/>
</dbReference>
<dbReference type="GO" id="GO:0046983">
    <property type="term" value="F:protein dimerization activity"/>
    <property type="evidence" value="ECO:0007669"/>
    <property type="project" value="InterPro"/>
</dbReference>
<dbReference type="STRING" id="48269.A0A183LES5"/>
<proteinExistence type="predicted"/>
<evidence type="ECO:0000256" key="4">
    <source>
        <dbReference type="ARBA" id="ARBA00023015"/>
    </source>
</evidence>
<dbReference type="GO" id="GO:0005634">
    <property type="term" value="C:nucleus"/>
    <property type="evidence" value="ECO:0007669"/>
    <property type="project" value="TreeGrafter"/>
</dbReference>
<dbReference type="GO" id="GO:0061564">
    <property type="term" value="P:axon development"/>
    <property type="evidence" value="ECO:0007669"/>
    <property type="project" value="TreeGrafter"/>
</dbReference>
<feature type="compositionally biased region" description="Low complexity" evidence="8">
    <location>
        <begin position="294"/>
        <end position="307"/>
    </location>
</feature>
<sequence length="506" mass="58771">MNSHNWSSFDQTFTFTEHSKNSSFNVTNDNLNPITFFQNNHEIHTDSFHSNSANFMHEELKQQDNSFISTKNVQRSYVTKKHQKCTTSDNVSSQCFIEPSLVVPTGIRRRGPKKKPDSQERVVRMKMRRARANARERSRMHGLNSALDALRQHIPSALIGGYISFDLDKKDDKTICTTHTNQKQNENNKLFSKNYQTNNSINQINNNNNVNNFHQFGQKLSKIETLRLACNYIGLLASILNDIHFESITDIIKYLCHGLSQITTNQIAAALQSDPSRLMKHHVSDNNENKLLYDNSSKLSSSTSSSPIDDDDNDDVNYTKKIQQNVIRSNLLQNKLTDEQLMNHLDYYYYYSNNVSLTIPTNQSTSISNVNQSLEDCSSNCIELLKSQNDLFNNKLYEYENVVYDCEQYEMNEYNLTIPYLPINYNENNDNNQLNESMNHEHWINKTKLQLLNNEEINVITPLEINNSIYISTDSKEPILNSNPDLKSYSYHCHYHHLNDHYYDSY</sequence>
<dbReference type="Gene3D" id="4.10.280.10">
    <property type="entry name" value="Helix-loop-helix DNA-binding domain"/>
    <property type="match status" value="1"/>
</dbReference>
<protein>
    <submittedName>
        <fullName evidence="9">Uncharacterized protein</fullName>
    </submittedName>
</protein>
<dbReference type="Pfam" id="PF12533">
    <property type="entry name" value="Neuro_bHLH"/>
    <property type="match status" value="1"/>
</dbReference>
<organism evidence="9 10">
    <name type="scientific">Schistosoma margrebowiei</name>
    <dbReference type="NCBI Taxonomy" id="48269"/>
    <lineage>
        <taxon>Eukaryota</taxon>
        <taxon>Metazoa</taxon>
        <taxon>Spiralia</taxon>
        <taxon>Lophotrochozoa</taxon>
        <taxon>Platyhelminthes</taxon>
        <taxon>Trematoda</taxon>
        <taxon>Digenea</taxon>
        <taxon>Strigeidida</taxon>
        <taxon>Schistosomatoidea</taxon>
        <taxon>Schistosomatidae</taxon>
        <taxon>Schistosoma</taxon>
    </lineage>
</organism>
<evidence type="ECO:0000256" key="7">
    <source>
        <dbReference type="ARBA" id="ARBA00023242"/>
    </source>
</evidence>
<evidence type="ECO:0000256" key="5">
    <source>
        <dbReference type="ARBA" id="ARBA00023125"/>
    </source>
</evidence>
<dbReference type="GO" id="GO:0045944">
    <property type="term" value="P:positive regulation of transcription by RNA polymerase II"/>
    <property type="evidence" value="ECO:0007669"/>
    <property type="project" value="TreeGrafter"/>
</dbReference>
<evidence type="ECO:0000256" key="8">
    <source>
        <dbReference type="SAM" id="MobiDB-lite"/>
    </source>
</evidence>
<evidence type="ECO:0000256" key="6">
    <source>
        <dbReference type="ARBA" id="ARBA00023163"/>
    </source>
</evidence>
<dbReference type="InterPro" id="IPR011598">
    <property type="entry name" value="bHLH_dom"/>
</dbReference>
<dbReference type="Proteomes" id="UP000277204">
    <property type="component" value="Unassembled WGS sequence"/>
</dbReference>
<feature type="region of interest" description="Disordered" evidence="8">
    <location>
        <begin position="290"/>
        <end position="315"/>
    </location>
</feature>
<evidence type="ECO:0000256" key="3">
    <source>
        <dbReference type="ARBA" id="ARBA00022902"/>
    </source>
</evidence>
<keyword evidence="6" id="KW-0804">Transcription</keyword>
<dbReference type="SMART" id="SM00353">
    <property type="entry name" value="HLH"/>
    <property type="match status" value="1"/>
</dbReference>
<evidence type="ECO:0000256" key="1">
    <source>
        <dbReference type="ARBA" id="ARBA00022473"/>
    </source>
</evidence>
<dbReference type="PANTHER" id="PTHR19290:SF134">
    <property type="entry name" value="NEUROGENIC DIFFERENTIATION FACTOR 1"/>
    <property type="match status" value="1"/>
</dbReference>
<keyword evidence="10" id="KW-1185">Reference proteome</keyword>
<keyword evidence="5" id="KW-0238">DNA-binding</keyword>
<dbReference type="InterPro" id="IPR050359">
    <property type="entry name" value="bHLH_transcription_factors"/>
</dbReference>
<dbReference type="GO" id="GO:0000981">
    <property type="term" value="F:DNA-binding transcription factor activity, RNA polymerase II-specific"/>
    <property type="evidence" value="ECO:0007669"/>
    <property type="project" value="TreeGrafter"/>
</dbReference>
<keyword evidence="2" id="KW-0221">Differentiation</keyword>
<dbReference type="GO" id="GO:0070888">
    <property type="term" value="F:E-box binding"/>
    <property type="evidence" value="ECO:0007669"/>
    <property type="project" value="TreeGrafter"/>
</dbReference>